<comment type="pathway">
    <text evidence="1">Siderophore biosynthesis.</text>
</comment>
<evidence type="ECO:0000256" key="1">
    <source>
        <dbReference type="ARBA" id="ARBA00004924"/>
    </source>
</evidence>
<organism evidence="5 6">
    <name type="scientific">Laspinema palackyanum D2a</name>
    <dbReference type="NCBI Taxonomy" id="2953684"/>
    <lineage>
        <taxon>Bacteria</taxon>
        <taxon>Bacillati</taxon>
        <taxon>Cyanobacteriota</taxon>
        <taxon>Cyanophyceae</taxon>
        <taxon>Oscillatoriophycideae</taxon>
        <taxon>Oscillatoriales</taxon>
        <taxon>Laspinemataceae</taxon>
        <taxon>Laspinema</taxon>
        <taxon>Laspinema palackyanum</taxon>
    </lineage>
</organism>
<evidence type="ECO:0000256" key="2">
    <source>
        <dbReference type="ARBA" id="ARBA00007832"/>
    </source>
</evidence>
<dbReference type="EMBL" id="JAMXFF010000027">
    <property type="protein sequence ID" value="MCT7968135.1"/>
    <property type="molecule type" value="Genomic_DNA"/>
</dbReference>
<name>A0ABT2MTR6_9CYAN</name>
<feature type="domain" description="Aerobactin siderophore biosynthesis IucA/IucC N-terminal" evidence="3">
    <location>
        <begin position="163"/>
        <end position="399"/>
    </location>
</feature>
<sequence length="609" mass="69169">MVQQLTVINREQNINLTDKQIADRATIQSFLNCYLKETGSGKIASREEYPELQTRLESAQILCCSLPHQGIEVKAGVRYFSPTGRHCFEFPLYYQMAGKSELLELDYVTLVALFSKELALANHSSGSQDELLLRVVQSCRNIEQFVRDRRRDAEILTGFHSTFGETEQALIFGHLLHPTPKSRQGFADEDLPIYSPELKGKFSLHYFRLHPSIVLEGSALPETATQLIKTELIADPQVSQEFKQQYCQPDEYSLLPLHPWQAQYLRRQPVGQTLFNQGLIEDLGPQGRAFLPTSSIRTVYHSDAAFMFKLSLNVKITNSVRMNLYKELERSVEVHQILASPIGEELRQNYPQFDIIRDPAFLAVQFNGEPLPAFATILRQNPFQTNPATDATCISSLCQDSIYGDGSRLANLIRTLAKQENRTSSAVSLDWFRRYLQISLQPILWLYFTHGIAVEAHQQNSVLQLADGYPERFYYRDNQGYYFRQSCYEHLHQILPGIGEKSQTVCDDAVADERLAYYFFQNNLFGLINGFGVAGLVDEKLLLAELRQVLEQAKTMNTNGSNILENLSQPKLRCKANLLTRFHDMDELVGSLATQSVYVGLDNPLVAGL</sequence>
<accession>A0ABT2MTR6</accession>
<reference evidence="5 6" key="1">
    <citation type="journal article" date="2022" name="Front. Microbiol.">
        <title>High genomic differentiation and limited gene flow indicate recent cryptic speciation within the genus Laspinema (cyanobacteria).</title>
        <authorList>
            <person name="Stanojkovic A."/>
            <person name="Skoupy S."/>
            <person name="Skaloud P."/>
            <person name="Dvorak P."/>
        </authorList>
    </citation>
    <scope>NUCLEOTIDE SEQUENCE [LARGE SCALE GENOMIC DNA]</scope>
    <source>
        <strain evidence="5 6">D2a</strain>
    </source>
</reference>
<gene>
    <name evidence="5" type="ORF">NG799_17625</name>
</gene>
<evidence type="ECO:0000313" key="6">
    <source>
        <dbReference type="Proteomes" id="UP001525890"/>
    </source>
</evidence>
<dbReference type="Pfam" id="PF06276">
    <property type="entry name" value="FhuF"/>
    <property type="match status" value="1"/>
</dbReference>
<evidence type="ECO:0000259" key="3">
    <source>
        <dbReference type="Pfam" id="PF04183"/>
    </source>
</evidence>
<comment type="similarity">
    <text evidence="2">Belongs to the IucA/IucC family.</text>
</comment>
<protein>
    <submittedName>
        <fullName evidence="5">IucA/IucC family siderophore biosynthesis protein</fullName>
    </submittedName>
</protein>
<dbReference type="Gene3D" id="6.10.250.3370">
    <property type="match status" value="1"/>
</dbReference>
<dbReference type="InterPro" id="IPR022770">
    <property type="entry name" value="IucA/IucC-like_C"/>
</dbReference>
<dbReference type="PANTHER" id="PTHR34384:SF5">
    <property type="entry name" value="L-2,3-DIAMINOPROPANOATE--CITRATE LIGASE"/>
    <property type="match status" value="1"/>
</dbReference>
<evidence type="ECO:0000313" key="5">
    <source>
        <dbReference type="EMBL" id="MCT7968135.1"/>
    </source>
</evidence>
<dbReference type="InterPro" id="IPR037455">
    <property type="entry name" value="LucA/IucC-like"/>
</dbReference>
<dbReference type="InterPro" id="IPR007310">
    <property type="entry name" value="Aerobactin_biosyn_IucA/IucC_N"/>
</dbReference>
<keyword evidence="6" id="KW-1185">Reference proteome</keyword>
<dbReference type="RefSeq" id="WP_368007674.1">
    <property type="nucleotide sequence ID" value="NZ_JAMXFF010000027.1"/>
</dbReference>
<dbReference type="Proteomes" id="UP001525890">
    <property type="component" value="Unassembled WGS sequence"/>
</dbReference>
<dbReference type="PANTHER" id="PTHR34384">
    <property type="entry name" value="L-2,3-DIAMINOPROPANOATE--CITRATE LIGASE"/>
    <property type="match status" value="1"/>
</dbReference>
<evidence type="ECO:0000259" key="4">
    <source>
        <dbReference type="Pfam" id="PF06276"/>
    </source>
</evidence>
<proteinExistence type="inferred from homology"/>
<dbReference type="Pfam" id="PF04183">
    <property type="entry name" value="IucA_IucC"/>
    <property type="match status" value="1"/>
</dbReference>
<dbReference type="Gene3D" id="1.10.510.40">
    <property type="match status" value="1"/>
</dbReference>
<comment type="caution">
    <text evidence="5">The sequence shown here is derived from an EMBL/GenBank/DDBJ whole genome shotgun (WGS) entry which is preliminary data.</text>
</comment>
<feature type="domain" description="Aerobactin siderophore biosynthesis IucA/IucC-like C-terminal" evidence="4">
    <location>
        <begin position="430"/>
        <end position="588"/>
    </location>
</feature>